<dbReference type="CDD" id="cd04250">
    <property type="entry name" value="AAK_NAGK-C"/>
    <property type="match status" value="1"/>
</dbReference>
<dbReference type="NCBIfam" id="TIGR00761">
    <property type="entry name" value="argB"/>
    <property type="match status" value="1"/>
</dbReference>
<evidence type="ECO:0000256" key="3">
    <source>
        <dbReference type="ARBA" id="ARBA00022605"/>
    </source>
</evidence>
<dbReference type="EMBL" id="CAACVI010000023">
    <property type="protein sequence ID" value="VEN74235.1"/>
    <property type="molecule type" value="Genomic_DNA"/>
</dbReference>
<dbReference type="Gene3D" id="3.40.1160.10">
    <property type="entry name" value="Acetylglutamate kinase-like"/>
    <property type="match status" value="1"/>
</dbReference>
<evidence type="ECO:0000256" key="5">
    <source>
        <dbReference type="ARBA" id="ARBA00022741"/>
    </source>
</evidence>
<keyword evidence="4 9" id="KW-0808">Transferase</keyword>
<feature type="domain" description="Aspartate/glutamate/uridylate kinase" evidence="10">
    <location>
        <begin position="22"/>
        <end position="267"/>
    </location>
</feature>
<comment type="similarity">
    <text evidence="9">Belongs to the acetylglutamate kinase family. ArgB subfamily.</text>
</comment>
<dbReference type="InterPro" id="IPR001057">
    <property type="entry name" value="Glu/AcGlu_kinase"/>
</dbReference>
<feature type="binding site" evidence="9">
    <location>
        <position position="84"/>
    </location>
    <ligand>
        <name>substrate</name>
    </ligand>
</feature>
<keyword evidence="7 9" id="KW-0067">ATP-binding</keyword>
<comment type="catalytic activity">
    <reaction evidence="8 9">
        <text>N-acetyl-L-glutamate + ATP = N-acetyl-L-glutamyl 5-phosphate + ADP</text>
        <dbReference type="Rhea" id="RHEA:14629"/>
        <dbReference type="ChEBI" id="CHEBI:30616"/>
        <dbReference type="ChEBI" id="CHEBI:44337"/>
        <dbReference type="ChEBI" id="CHEBI:57936"/>
        <dbReference type="ChEBI" id="CHEBI:456216"/>
        <dbReference type="EC" id="2.7.2.8"/>
    </reaction>
</comment>
<name>A0A484HMV2_9BACT</name>
<dbReference type="PIRSF" id="PIRSF000728">
    <property type="entry name" value="NAGK"/>
    <property type="match status" value="1"/>
</dbReference>
<feature type="site" description="Transition state stabilizer" evidence="9">
    <location>
        <position position="27"/>
    </location>
</feature>
<comment type="pathway">
    <text evidence="1 9">Amino-acid biosynthesis; L-arginine biosynthesis; N(2)-acetyl-L-ornithine from L-glutamate: step 2/4.</text>
</comment>
<dbReference type="HAMAP" id="MF_00082">
    <property type="entry name" value="ArgB"/>
    <property type="match status" value="1"/>
</dbReference>
<evidence type="ECO:0000256" key="8">
    <source>
        <dbReference type="ARBA" id="ARBA00048141"/>
    </source>
</evidence>
<dbReference type="SUPFAM" id="SSF53633">
    <property type="entry name" value="Carbamate kinase-like"/>
    <property type="match status" value="1"/>
</dbReference>
<accession>A0A484HMV2</accession>
<dbReference type="InterPro" id="IPR037528">
    <property type="entry name" value="ArgB"/>
</dbReference>
<feature type="site" description="Transition state stabilizer" evidence="9">
    <location>
        <position position="248"/>
    </location>
</feature>
<feature type="binding site" evidence="9">
    <location>
        <position position="188"/>
    </location>
    <ligand>
        <name>substrate</name>
    </ligand>
</feature>
<comment type="function">
    <text evidence="9">Catalyzes the ATP-dependent phosphorylation of N-acetyl-L-glutamate.</text>
</comment>
<dbReference type="GO" id="GO:0005737">
    <property type="term" value="C:cytoplasm"/>
    <property type="evidence" value="ECO:0007669"/>
    <property type="project" value="UniProtKB-SubCell"/>
</dbReference>
<keyword evidence="5 9" id="KW-0547">Nucleotide-binding</keyword>
<keyword evidence="9" id="KW-0963">Cytoplasm</keyword>
<evidence type="ECO:0000256" key="4">
    <source>
        <dbReference type="ARBA" id="ARBA00022679"/>
    </source>
</evidence>
<sequence length="290" mass="30509">MTPGVADILVEALPYIKQFYGMTIVVKYGGHAMVDEGLKNAFAKDITLLKYIGAHPVVVHGGGPQISRVMDQMGLSPRFVRGMRFTDEATMDVVEMVLGGKVNQEIVARINHYGGKAVGLSGKDSGLILAEKLRVVDEKEDAPPEIIDPGLVGKVSKINPEIINALSDGHFIPVIAPVGTGPLGETYNINADLVAAKVAMALSAGRLIFLTDVDGLFDADGALVSSIDPAGVKEMIRNGAISGGMIPKIECALEAVESGVEKAPIINGAKPHALLLELFTDKGTGTEIIC</sequence>
<dbReference type="UniPathway" id="UPA00068">
    <property type="reaction ID" value="UER00107"/>
</dbReference>
<dbReference type="GO" id="GO:0003991">
    <property type="term" value="F:acetylglutamate kinase activity"/>
    <property type="evidence" value="ECO:0007669"/>
    <property type="project" value="UniProtKB-UniRule"/>
</dbReference>
<comment type="subcellular location">
    <subcellularLocation>
        <location evidence="9">Cytoplasm</location>
    </subcellularLocation>
</comment>
<dbReference type="AlphaFoldDB" id="A0A484HMV2"/>
<reference evidence="11" key="1">
    <citation type="submission" date="2019-01" db="EMBL/GenBank/DDBJ databases">
        <authorList>
            <consortium name="Genoscope - CEA"/>
            <person name="William W."/>
        </authorList>
    </citation>
    <scope>NUCLEOTIDE SEQUENCE</scope>
    <source>
        <strain evidence="11">CR-1</strain>
    </source>
</reference>
<dbReference type="GO" id="GO:0005524">
    <property type="term" value="F:ATP binding"/>
    <property type="evidence" value="ECO:0007669"/>
    <property type="project" value="UniProtKB-UniRule"/>
</dbReference>
<evidence type="ECO:0000256" key="7">
    <source>
        <dbReference type="ARBA" id="ARBA00022840"/>
    </source>
</evidence>
<dbReference type="PANTHER" id="PTHR23342">
    <property type="entry name" value="N-ACETYLGLUTAMATE SYNTHASE"/>
    <property type="match status" value="1"/>
</dbReference>
<dbReference type="InterPro" id="IPR004662">
    <property type="entry name" value="AcgluKinase_fam"/>
</dbReference>
<evidence type="ECO:0000256" key="1">
    <source>
        <dbReference type="ARBA" id="ARBA00004828"/>
    </source>
</evidence>
<evidence type="ECO:0000256" key="6">
    <source>
        <dbReference type="ARBA" id="ARBA00022777"/>
    </source>
</evidence>
<proteinExistence type="inferred from homology"/>
<organism evidence="11">
    <name type="scientific">uncultured Desulfobacteraceae bacterium</name>
    <dbReference type="NCBI Taxonomy" id="218296"/>
    <lineage>
        <taxon>Bacteria</taxon>
        <taxon>Pseudomonadati</taxon>
        <taxon>Thermodesulfobacteriota</taxon>
        <taxon>Desulfobacteria</taxon>
        <taxon>Desulfobacterales</taxon>
        <taxon>Desulfobacteraceae</taxon>
        <taxon>environmental samples</taxon>
    </lineage>
</organism>
<keyword evidence="2 9" id="KW-0055">Arginine biosynthesis</keyword>
<dbReference type="PANTHER" id="PTHR23342:SF0">
    <property type="entry name" value="N-ACETYLGLUTAMATE SYNTHASE, MITOCHONDRIAL"/>
    <property type="match status" value="1"/>
</dbReference>
<dbReference type="PRINTS" id="PR00474">
    <property type="entry name" value="GLU5KINASE"/>
</dbReference>
<dbReference type="GO" id="GO:0042450">
    <property type="term" value="P:L-arginine biosynthetic process via ornithine"/>
    <property type="evidence" value="ECO:0007669"/>
    <property type="project" value="UniProtKB-UniRule"/>
</dbReference>
<feature type="binding site" evidence="9">
    <location>
        <begin position="62"/>
        <end position="63"/>
    </location>
    <ligand>
        <name>substrate</name>
    </ligand>
</feature>
<dbReference type="InterPro" id="IPR001048">
    <property type="entry name" value="Asp/Glu/Uridylate_kinase"/>
</dbReference>
<dbReference type="InterPro" id="IPR036393">
    <property type="entry name" value="AceGlu_kinase-like_sf"/>
</dbReference>
<keyword evidence="6 9" id="KW-0418">Kinase</keyword>
<evidence type="ECO:0000256" key="2">
    <source>
        <dbReference type="ARBA" id="ARBA00022571"/>
    </source>
</evidence>
<keyword evidence="3 9" id="KW-0028">Amino-acid biosynthesis</keyword>
<dbReference type="InterPro" id="IPR041727">
    <property type="entry name" value="NAGK-C"/>
</dbReference>
<evidence type="ECO:0000313" key="11">
    <source>
        <dbReference type="EMBL" id="VEN74235.1"/>
    </source>
</evidence>
<evidence type="ECO:0000259" key="10">
    <source>
        <dbReference type="Pfam" id="PF00696"/>
    </source>
</evidence>
<dbReference type="Pfam" id="PF00696">
    <property type="entry name" value="AA_kinase"/>
    <property type="match status" value="1"/>
</dbReference>
<dbReference type="FunFam" id="3.40.1160.10:FF:000004">
    <property type="entry name" value="Acetylglutamate kinase"/>
    <property type="match status" value="1"/>
</dbReference>
<dbReference type="EC" id="2.7.2.8" evidence="9"/>
<gene>
    <name evidence="9 11" type="primary">argB</name>
    <name evidence="11" type="ORF">EPICR_30170</name>
</gene>
<evidence type="ECO:0000256" key="9">
    <source>
        <dbReference type="HAMAP-Rule" id="MF_00082"/>
    </source>
</evidence>
<protein>
    <recommendedName>
        <fullName evidence="9">Acetylglutamate kinase</fullName>
        <ecNumber evidence="9">2.7.2.8</ecNumber>
    </recommendedName>
    <alternativeName>
        <fullName evidence="9">N-acetyl-L-glutamate 5-phosphotransferase</fullName>
    </alternativeName>
    <alternativeName>
        <fullName evidence="9">NAG kinase</fullName>
        <shortName evidence="9">NAGK</shortName>
    </alternativeName>
</protein>